<feature type="region of interest" description="Disordered" evidence="1">
    <location>
        <begin position="1244"/>
        <end position="1288"/>
    </location>
</feature>
<feature type="chain" id="PRO_5004487947" evidence="2">
    <location>
        <begin position="19"/>
        <end position="1288"/>
    </location>
</feature>
<feature type="region of interest" description="Disordered" evidence="1">
    <location>
        <begin position="825"/>
        <end position="865"/>
    </location>
</feature>
<dbReference type="Proteomes" id="UP000014071">
    <property type="component" value="Unassembled WGS sequence"/>
</dbReference>
<name>R9PDX5_PSEHS</name>
<feature type="region of interest" description="Disordered" evidence="1">
    <location>
        <begin position="934"/>
        <end position="980"/>
    </location>
</feature>
<proteinExistence type="predicted"/>
<feature type="compositionally biased region" description="Low complexity" evidence="1">
    <location>
        <begin position="562"/>
        <end position="581"/>
    </location>
</feature>
<dbReference type="eggNOG" id="ENOG502R38R">
    <property type="taxonomic scope" value="Eukaryota"/>
</dbReference>
<dbReference type="GeneID" id="24112422"/>
<sequence length="1288" mass="139309">MKFYPTLLLIQLLSATSAIPVPPLSAEVSLSDSVRSWQSAVSEIDDKISAATMKKEAFGRQEKWIGGVGAGLTTMGTVGYVVSSAVPVIRRQRERSALKQLNAALKAKGCGVRRKQQQASGKWKTRRSAEEPVLNAASNLAKDGLDEDRESFSSALSRSSSERFEDVDGDHRLKVVDHATDPRDYYLSTSPPPSRRPSLDLDHIHSPHNQDTTPDRWRNDIEDQLHTLYSSIVDLKHHQHDQVSTFSPFAKTMIAVGAFNAVGGIVSAELSAQNAVQIKELGDGHFSYETLAQSPDRLPGSVIRLDPHTFHHIDGLTLDYRKHAIDRRHLRVVRLTSTCQHWYAYATNHTKFIAMMPSPQVDPRLPCYEGHLTLNRAVLVDGLDSSNSTAWTETWCSLEDGRLLVYTDRTAALINPEQTCAVIDVRSFAAVQASNIASEYGYELILSLSPPESTKSGRLFRPKSAWSLSRPHSDSPLRDADLESQPRSSMASFSRASLRGSPLTLNGASFSSTNVELYNSDSAQSRSWSKIASGSRNLYSKASTSSNGSLRKDVRTVFHPDSATSSASSFSATRSSSDTATNGVASPCTPLSPTFSASCERIVMGVASLETLRSWSDAFKLTIKLYNEMDLIPLPLLGQRRSIAGQLSFSNLAGFRTRASLAASPVFPTHEMSSDATLEETTPKASRKRHASVTSFAFALQASSHLQQQTDVHPTAPRQDRPRSVLDRGSGGVPLTEHHPVGKTVECQPVTIGRRSSFAPEAFAIPSTKREESKDRHKRSFSTASSSLLSSAIDRLSINRRDSLSSGQPLASGKTSYTSVAGVDVSKTPSQDSFLQPQIQDRPQSQNIAESTARDTPPPCRHRRSGSLLHFASTRVMAWRDVTAASASSETRPPNGLGFEVDRRETVSGNQAERKTTKSFQKFRSLRSLAKSKPVLGQGGLDRLSSSISRGSEDRGGDQSSASVRSAMASTKGKGMSRTSSLLSLTKTTFSSLRGRASSRQDVRTVFAAPHKADGGGDEDETLAGDFSYEIVKGTQEGGAVGSALLPSAIADGASQVSLAGAPDVDQLSRASGLDVDPALAAGPAELTRHPYSLWDDDTSSPRLPVERILPPEQIIRTFDELRYTPQPSPRSTLGDAICGPLLRAAASQTFVRGEASQNLRGCVSTWELGGLQAGGRRAVEKSDARVAQRRVAGEVALQRSLPAPPRGRRRARRVASQPVMENDQNGTVEKEKMSRSAFGDVTNIKKDDSKTGQAVTTKSSVDRVGLTSSRKPGRSRGAVGVDASGCF</sequence>
<dbReference type="EMBL" id="DF238831">
    <property type="protein sequence ID" value="GAC99556.1"/>
    <property type="molecule type" value="Genomic_DNA"/>
</dbReference>
<dbReference type="HOGENOM" id="CLU_006498_0_0_1"/>
<feature type="region of interest" description="Disordered" evidence="1">
    <location>
        <begin position="466"/>
        <end position="495"/>
    </location>
</feature>
<evidence type="ECO:0000256" key="1">
    <source>
        <dbReference type="SAM" id="MobiDB-lite"/>
    </source>
</evidence>
<reference evidence="4" key="1">
    <citation type="journal article" date="2013" name="Genome Announc.">
        <title>Draft genome sequence of the basidiomycetous yeast-like fungus Pseudozyma hubeiensis SY62, which produces an abundant amount of the biosurfactant mannosylerythritol lipids.</title>
        <authorList>
            <person name="Konishi M."/>
            <person name="Hatada Y."/>
            <person name="Horiuchi J."/>
        </authorList>
    </citation>
    <scope>NUCLEOTIDE SEQUENCE [LARGE SCALE GENOMIC DNA]</scope>
    <source>
        <strain evidence="4">SY62</strain>
    </source>
</reference>
<feature type="region of interest" description="Disordered" evidence="1">
    <location>
        <begin position="885"/>
        <end position="920"/>
    </location>
</feature>
<feature type="region of interest" description="Disordered" evidence="1">
    <location>
        <begin position="561"/>
        <end position="587"/>
    </location>
</feature>
<evidence type="ECO:0000313" key="4">
    <source>
        <dbReference type="Proteomes" id="UP000014071"/>
    </source>
</evidence>
<feature type="region of interest" description="Disordered" evidence="1">
    <location>
        <begin position="706"/>
        <end position="748"/>
    </location>
</feature>
<feature type="region of interest" description="Disordered" evidence="1">
    <location>
        <begin position="182"/>
        <end position="218"/>
    </location>
</feature>
<feature type="region of interest" description="Disordered" evidence="1">
    <location>
        <begin position="112"/>
        <end position="164"/>
    </location>
</feature>
<accession>R9PDX5</accession>
<dbReference type="OrthoDB" id="2555981at2759"/>
<organism evidence="3 4">
    <name type="scientific">Pseudozyma hubeiensis (strain SY62)</name>
    <name type="common">Yeast</name>
    <dbReference type="NCBI Taxonomy" id="1305764"/>
    <lineage>
        <taxon>Eukaryota</taxon>
        <taxon>Fungi</taxon>
        <taxon>Dikarya</taxon>
        <taxon>Basidiomycota</taxon>
        <taxon>Ustilaginomycotina</taxon>
        <taxon>Ustilaginomycetes</taxon>
        <taxon>Ustilaginales</taxon>
        <taxon>Ustilaginaceae</taxon>
        <taxon>Pseudozyma</taxon>
    </lineage>
</organism>
<dbReference type="RefSeq" id="XP_012193143.1">
    <property type="nucleotide sequence ID" value="XM_012337753.1"/>
</dbReference>
<feature type="signal peptide" evidence="2">
    <location>
        <begin position="1"/>
        <end position="18"/>
    </location>
</feature>
<feature type="compositionally biased region" description="Polar residues" evidence="1">
    <location>
        <begin position="485"/>
        <end position="495"/>
    </location>
</feature>
<evidence type="ECO:0000313" key="3">
    <source>
        <dbReference type="EMBL" id="GAC99556.1"/>
    </source>
</evidence>
<feature type="region of interest" description="Disordered" evidence="1">
    <location>
        <begin position="761"/>
        <end position="785"/>
    </location>
</feature>
<evidence type="ECO:0000256" key="2">
    <source>
        <dbReference type="SAM" id="SignalP"/>
    </source>
</evidence>
<protein>
    <submittedName>
        <fullName evidence="3">Phosphoglycerate mutase</fullName>
    </submittedName>
</protein>
<keyword evidence="2" id="KW-0732">Signal</keyword>
<feature type="compositionally biased region" description="Basic and acidic residues" evidence="1">
    <location>
        <begin position="471"/>
        <end position="481"/>
    </location>
</feature>
<gene>
    <name evidence="3" type="ORF">PHSY_007158</name>
</gene>
<keyword evidence="4" id="KW-1185">Reference proteome</keyword>
<feature type="compositionally biased region" description="Polar residues" evidence="1">
    <location>
        <begin position="827"/>
        <end position="850"/>
    </location>
</feature>
<feature type="region of interest" description="Disordered" evidence="1">
    <location>
        <begin position="1202"/>
        <end position="1231"/>
    </location>
</feature>
<feature type="compositionally biased region" description="Basic and acidic residues" evidence="1">
    <location>
        <begin position="900"/>
        <end position="916"/>
    </location>
</feature>